<dbReference type="Gene3D" id="3.90.550.10">
    <property type="entry name" value="Spore Coat Polysaccharide Biosynthesis Protein SpsA, Chain A"/>
    <property type="match status" value="1"/>
</dbReference>
<dbReference type="InterPro" id="IPR001173">
    <property type="entry name" value="Glyco_trans_2-like"/>
</dbReference>
<keyword evidence="2" id="KW-0328">Glycosyltransferase</keyword>
<proteinExistence type="predicted"/>
<dbReference type="Pfam" id="PF00535">
    <property type="entry name" value="Glycos_transf_2"/>
    <property type="match status" value="1"/>
</dbReference>
<dbReference type="EC" id="2.4.-.-" evidence="2"/>
<dbReference type="GO" id="GO:0016757">
    <property type="term" value="F:glycosyltransferase activity"/>
    <property type="evidence" value="ECO:0007669"/>
    <property type="project" value="UniProtKB-KW"/>
</dbReference>
<feature type="domain" description="Glycosyltransferase 2-like" evidence="1">
    <location>
        <begin position="11"/>
        <end position="172"/>
    </location>
</feature>
<accession>A0ABU5NUZ3</accession>
<evidence type="ECO:0000313" key="2">
    <source>
        <dbReference type="EMBL" id="MEA1079587.1"/>
    </source>
</evidence>
<sequence>MKKVPTMPSISVVMPVYNVAEFVAVAIRSVLDQTMADFEMIIVDDCSPDNSIEICESFQDPRIRIVRHQQNRGLAGARNTGIHAARAPLIAFLDSDDFWHPEKLDKHLQHLNQRASVGISFSRSAFVDRWGMPLRCYQMPLLSGITPDHLFCRNPVGNGSAPVVRREVFDAIGYQAEFRGEPEIRYFDSELRRSEDIECWLRISLQTNWSIEGIPEPLTFYRLNEGGLSSNLHKQLESWEEVVEKTRRYSPQFVERHYRTARAYQLRYLSRQAIRLGDGETAMRFLQRAFAADKRMLTQEPARTLCTAGAAFLLKLLPRGYRLVEWQALQIIGLLQKRRIQRDIKTV</sequence>
<gene>
    <name evidence="2" type="ORF">U5822_02835</name>
</gene>
<dbReference type="RefSeq" id="WP_322854106.1">
    <property type="nucleotide sequence ID" value="NZ_JAYDCJ010000001.1"/>
</dbReference>
<keyword evidence="2" id="KW-0808">Transferase</keyword>
<dbReference type="SUPFAM" id="SSF53448">
    <property type="entry name" value="Nucleotide-diphospho-sugar transferases"/>
    <property type="match status" value="1"/>
</dbReference>
<name>A0ABU5NUZ3_9GAMM</name>
<dbReference type="EMBL" id="JAYDCJ010000001">
    <property type="protein sequence ID" value="MEA1079587.1"/>
    <property type="molecule type" value="Genomic_DNA"/>
</dbReference>
<evidence type="ECO:0000259" key="1">
    <source>
        <dbReference type="Pfam" id="PF00535"/>
    </source>
</evidence>
<dbReference type="CDD" id="cd00761">
    <property type="entry name" value="Glyco_tranf_GTA_type"/>
    <property type="match status" value="1"/>
</dbReference>
<dbReference type="InterPro" id="IPR029044">
    <property type="entry name" value="Nucleotide-diphossugar_trans"/>
</dbReference>
<keyword evidence="3" id="KW-1185">Reference proteome</keyword>
<protein>
    <submittedName>
        <fullName evidence="2">Glycosyltransferase family 2 protein</fullName>
        <ecNumber evidence="2">2.4.-.-</ecNumber>
    </submittedName>
</protein>
<comment type="caution">
    <text evidence="2">The sequence shown here is derived from an EMBL/GenBank/DDBJ whole genome shotgun (WGS) entry which is preliminary data.</text>
</comment>
<organism evidence="2 3">
    <name type="scientific">Marinobacter qingdaonensis</name>
    <dbReference type="NCBI Taxonomy" id="3108486"/>
    <lineage>
        <taxon>Bacteria</taxon>
        <taxon>Pseudomonadati</taxon>
        <taxon>Pseudomonadota</taxon>
        <taxon>Gammaproteobacteria</taxon>
        <taxon>Pseudomonadales</taxon>
        <taxon>Marinobacteraceae</taxon>
        <taxon>Marinobacter</taxon>
    </lineage>
</organism>
<reference evidence="2 3" key="1">
    <citation type="submission" date="2023-12" db="EMBL/GenBank/DDBJ databases">
        <title>Marinobacter qingdaonensis sp. nov., isolated from the intertidal sediment of Qingdao, PR China.</title>
        <authorList>
            <person name="Li Y."/>
        </authorList>
    </citation>
    <scope>NUCLEOTIDE SEQUENCE [LARGE SCALE GENOMIC DNA]</scope>
    <source>
        <strain evidence="2 3">ASW11-75</strain>
    </source>
</reference>
<evidence type="ECO:0000313" key="3">
    <source>
        <dbReference type="Proteomes" id="UP001305746"/>
    </source>
</evidence>
<dbReference type="PANTHER" id="PTHR22916">
    <property type="entry name" value="GLYCOSYLTRANSFERASE"/>
    <property type="match status" value="1"/>
</dbReference>
<dbReference type="Proteomes" id="UP001305746">
    <property type="component" value="Unassembled WGS sequence"/>
</dbReference>
<dbReference type="PANTHER" id="PTHR22916:SF3">
    <property type="entry name" value="UDP-GLCNAC:BETAGAL BETA-1,3-N-ACETYLGLUCOSAMINYLTRANSFERASE-LIKE PROTEIN 1"/>
    <property type="match status" value="1"/>
</dbReference>